<feature type="region of interest" description="Disordered" evidence="1">
    <location>
        <begin position="375"/>
        <end position="420"/>
    </location>
</feature>
<feature type="domain" description="Vid27 PH-like" evidence="3">
    <location>
        <begin position="243"/>
        <end position="347"/>
    </location>
</feature>
<dbReference type="Proteomes" id="UP000620104">
    <property type="component" value="Unassembled WGS sequence"/>
</dbReference>
<evidence type="ECO:0000259" key="4">
    <source>
        <dbReference type="Pfam" id="PF17748"/>
    </source>
</evidence>
<organism evidence="5 6">
    <name type="scientific">Naganishia liquefaciens</name>
    <dbReference type="NCBI Taxonomy" id="104408"/>
    <lineage>
        <taxon>Eukaryota</taxon>
        <taxon>Fungi</taxon>
        <taxon>Dikarya</taxon>
        <taxon>Basidiomycota</taxon>
        <taxon>Agaricomycotina</taxon>
        <taxon>Tremellomycetes</taxon>
        <taxon>Filobasidiales</taxon>
        <taxon>Filobasidiaceae</taxon>
        <taxon>Naganishia</taxon>
    </lineage>
</organism>
<dbReference type="Pfam" id="PF17748">
    <property type="entry name" value="VID27_N"/>
    <property type="match status" value="1"/>
</dbReference>
<evidence type="ECO:0000259" key="2">
    <source>
        <dbReference type="Pfam" id="PF08553"/>
    </source>
</evidence>
<gene>
    <name evidence="5" type="ORF">NliqN6_2021</name>
</gene>
<proteinExistence type="predicted"/>
<protein>
    <recommendedName>
        <fullName evidence="7">VID27 cytoplasmic protein</fullName>
    </recommendedName>
</protein>
<feature type="region of interest" description="Disordered" evidence="1">
    <location>
        <begin position="762"/>
        <end position="784"/>
    </location>
</feature>
<dbReference type="InterPro" id="IPR040979">
    <property type="entry name" value="Vid27_N"/>
</dbReference>
<dbReference type="InterPro" id="IPR013863">
    <property type="entry name" value="VID27_C"/>
</dbReference>
<evidence type="ECO:0000313" key="5">
    <source>
        <dbReference type="EMBL" id="GHJ85619.1"/>
    </source>
</evidence>
<comment type="caution">
    <text evidence="5">The sequence shown here is derived from an EMBL/GenBank/DDBJ whole genome shotgun (WGS) entry which is preliminary data.</text>
</comment>
<dbReference type="InterPro" id="IPR011044">
    <property type="entry name" value="Quino_amine_DH_bsu"/>
</dbReference>
<feature type="domain" description="Vacuolar import/degradation Vid27 C-terminal" evidence="2">
    <location>
        <begin position="422"/>
        <end position="771"/>
    </location>
</feature>
<name>A0A8H3TRF9_9TREE</name>
<reference evidence="5" key="1">
    <citation type="submission" date="2020-07" db="EMBL/GenBank/DDBJ databases">
        <title>Draft Genome Sequence of a Deep-Sea Yeast, Naganishia (Cryptococcus) liquefaciens strain N6.</title>
        <authorList>
            <person name="Han Y.W."/>
            <person name="Kajitani R."/>
            <person name="Morimoto H."/>
            <person name="Parhat M."/>
            <person name="Tsubouchi H."/>
            <person name="Bakenova O."/>
            <person name="Ogata M."/>
            <person name="Argunhan B."/>
            <person name="Aoki R."/>
            <person name="Kajiwara S."/>
            <person name="Itoh T."/>
            <person name="Iwasaki H."/>
        </authorList>
    </citation>
    <scope>NUCLEOTIDE SEQUENCE</scope>
    <source>
        <strain evidence="5">N6</strain>
    </source>
</reference>
<feature type="compositionally biased region" description="Polar residues" evidence="1">
    <location>
        <begin position="764"/>
        <end position="784"/>
    </location>
</feature>
<dbReference type="FunFam" id="2.130.10.10:FF:000905">
    <property type="entry name" value="Unplaced genomic scaffold supercont1.13, whole genome shotgun sequence"/>
    <property type="match status" value="1"/>
</dbReference>
<sequence length="784" mass="88324">MFVLKSLFGQMWGNPSNPELMQIPAGQLFLVRPDSIKGSRECIYKDAVATIRRTSVPFQYQLVITRAYEEGEEQLLEEDAESEDERVFLLDQGLSFRSGILDGDVAFAWRDLSGDPGDMWEFVVNSKSVPKATSGVFEMTVLQCMYERKYQKSHDSASEADLEALKWKPAPKTPAKSARMASRRSESVASPEALDMKALKINDEAATSVPDIVEQPATPAKSEVAAAEEEEEAEDPFEGVPILHREQGELYLFDVDVETFVLQEKQVTVDIAQGGDFDYWLVVRQGKIPFISVPLDSEMVPRLDPSNHAFMFSFKPADGDGTTWCVKFEKEDEFLAWKAAFTQYMWEGRNKMSWAKAKEDEQKYVNSAYDDVEMEDVSEHDVIEEEDEEDEEEAASESLRSEEDETDEEDDSQKFAAASGGKNEKLTIGYKHDRSFVTRGDMIGVFKHTDDNQVKFSTSINRISDLKGKTFTPGKIMLHNQDSDMLLMDPNNKNAVYRMDLEYGKVVDEWKVHDSINVENILPEAKYAQMNPTQTLLGHSRNGLFRIDPRVEGNKLVESQYKQYASKNDFSAAVTTESGKIAVASNKGDIRLFDSVGKNAKTALPALGDPILGVDVTADGRWLIATCKTYLLLIDTLIGGGRYQGSLGFDRSFPADAKPIPRRLQLKPEHLAYMQTDVNFTPARFNTGIDKEEKTIVTSTGPFVITWNFKSVKRGKFDDYSIRKYQSNVVADDFKFGTDKNVVVALEQDVFMVNKKHLQKPTRESLSTPVKQLRSRSSIVNSPY</sequence>
<dbReference type="GO" id="GO:0005634">
    <property type="term" value="C:nucleus"/>
    <property type="evidence" value="ECO:0007669"/>
    <property type="project" value="TreeGrafter"/>
</dbReference>
<feature type="region of interest" description="Disordered" evidence="1">
    <location>
        <begin position="168"/>
        <end position="189"/>
    </location>
</feature>
<feature type="region of interest" description="Disordered" evidence="1">
    <location>
        <begin position="215"/>
        <end position="236"/>
    </location>
</feature>
<dbReference type="GO" id="GO:0005737">
    <property type="term" value="C:cytoplasm"/>
    <property type="evidence" value="ECO:0007669"/>
    <property type="project" value="TreeGrafter"/>
</dbReference>
<dbReference type="PANTHER" id="PTHR31913:SF0">
    <property type="entry name" value="VACUOLAR IMPORT AND DEGRADATION PROTEIN 27"/>
    <property type="match status" value="1"/>
</dbReference>
<dbReference type="InterPro" id="IPR040458">
    <property type="entry name" value="Vid27"/>
</dbReference>
<dbReference type="Pfam" id="PF08553">
    <property type="entry name" value="VID27"/>
    <property type="match status" value="1"/>
</dbReference>
<evidence type="ECO:0000259" key="3">
    <source>
        <dbReference type="Pfam" id="PF17747"/>
    </source>
</evidence>
<keyword evidence="6" id="KW-1185">Reference proteome</keyword>
<dbReference type="OrthoDB" id="10251113at2759"/>
<dbReference type="Pfam" id="PF17747">
    <property type="entry name" value="VID27_PH"/>
    <property type="match status" value="1"/>
</dbReference>
<dbReference type="AlphaFoldDB" id="A0A8H3TRF9"/>
<feature type="compositionally biased region" description="Acidic residues" evidence="1">
    <location>
        <begin position="226"/>
        <end position="236"/>
    </location>
</feature>
<dbReference type="PANTHER" id="PTHR31913">
    <property type="entry name" value="VACUOLAR IMPORT AND DEGRADATION PROTEIN 27"/>
    <property type="match status" value="1"/>
</dbReference>
<evidence type="ECO:0000313" key="6">
    <source>
        <dbReference type="Proteomes" id="UP000620104"/>
    </source>
</evidence>
<dbReference type="EMBL" id="BLZA01000013">
    <property type="protein sequence ID" value="GHJ85619.1"/>
    <property type="molecule type" value="Genomic_DNA"/>
</dbReference>
<feature type="domain" description="Vid27 N-terminal" evidence="4">
    <location>
        <begin position="1"/>
        <end position="165"/>
    </location>
</feature>
<feature type="compositionally biased region" description="Acidic residues" evidence="1">
    <location>
        <begin position="375"/>
        <end position="395"/>
    </location>
</feature>
<evidence type="ECO:0000256" key="1">
    <source>
        <dbReference type="SAM" id="MobiDB-lite"/>
    </source>
</evidence>
<dbReference type="SUPFAM" id="SSF50969">
    <property type="entry name" value="YVTN repeat-like/Quinoprotein amine dehydrogenase"/>
    <property type="match status" value="1"/>
</dbReference>
<feature type="compositionally biased region" description="Acidic residues" evidence="1">
    <location>
        <begin position="402"/>
        <end position="411"/>
    </location>
</feature>
<accession>A0A8H3TRF9</accession>
<evidence type="ECO:0008006" key="7">
    <source>
        <dbReference type="Google" id="ProtNLM"/>
    </source>
</evidence>
<dbReference type="InterPro" id="IPR040768">
    <property type="entry name" value="Vid27_PH"/>
</dbReference>